<accession>A0ABW7YJ83</accession>
<evidence type="ECO:0000313" key="3">
    <source>
        <dbReference type="Proteomes" id="UP001612741"/>
    </source>
</evidence>
<comment type="caution">
    <text evidence="2">The sequence shown here is derived from an EMBL/GenBank/DDBJ whole genome shotgun (WGS) entry which is preliminary data.</text>
</comment>
<keyword evidence="3" id="KW-1185">Reference proteome</keyword>
<dbReference type="Proteomes" id="UP001612741">
    <property type="component" value="Unassembled WGS sequence"/>
</dbReference>
<protein>
    <submittedName>
        <fullName evidence="2">Uncharacterized protein</fullName>
    </submittedName>
</protein>
<dbReference type="RefSeq" id="WP_397077770.1">
    <property type="nucleotide sequence ID" value="NZ_JBITGY010000001.1"/>
</dbReference>
<name>A0ABW7YJ83_9ACTN</name>
<gene>
    <name evidence="2" type="ORF">ACIBG2_01120</name>
</gene>
<reference evidence="2 3" key="1">
    <citation type="submission" date="2024-10" db="EMBL/GenBank/DDBJ databases">
        <title>The Natural Products Discovery Center: Release of the First 8490 Sequenced Strains for Exploring Actinobacteria Biosynthetic Diversity.</title>
        <authorList>
            <person name="Kalkreuter E."/>
            <person name="Kautsar S.A."/>
            <person name="Yang D."/>
            <person name="Bader C.D."/>
            <person name="Teijaro C.N."/>
            <person name="Fluegel L."/>
            <person name="Davis C.M."/>
            <person name="Simpson J.R."/>
            <person name="Lauterbach L."/>
            <person name="Steele A.D."/>
            <person name="Gui C."/>
            <person name="Meng S."/>
            <person name="Li G."/>
            <person name="Viehrig K."/>
            <person name="Ye F."/>
            <person name="Su P."/>
            <person name="Kiefer A.F."/>
            <person name="Nichols A."/>
            <person name="Cepeda A.J."/>
            <person name="Yan W."/>
            <person name="Fan B."/>
            <person name="Jiang Y."/>
            <person name="Adhikari A."/>
            <person name="Zheng C.-J."/>
            <person name="Schuster L."/>
            <person name="Cowan T.M."/>
            <person name="Smanski M.J."/>
            <person name="Chevrette M.G."/>
            <person name="De Carvalho L.P.S."/>
            <person name="Shen B."/>
        </authorList>
    </citation>
    <scope>NUCLEOTIDE SEQUENCE [LARGE SCALE GENOMIC DNA]</scope>
    <source>
        <strain evidence="2 3">NPDC050545</strain>
    </source>
</reference>
<sequence>MSEIPIIGQSQPSDAANDPSPVRFRTAFVVFQDENDMWGASNDPNLLADHIELTKVAHPADIHNGVKSVADEVFAQKVAANVHGVMMRAAAQAQEAAENARLMTKLKV</sequence>
<evidence type="ECO:0000256" key="1">
    <source>
        <dbReference type="SAM" id="MobiDB-lite"/>
    </source>
</evidence>
<dbReference type="EMBL" id="JBITGY010000001">
    <property type="protein sequence ID" value="MFI6495951.1"/>
    <property type="molecule type" value="Genomic_DNA"/>
</dbReference>
<organism evidence="2 3">
    <name type="scientific">Nonomuraea typhae</name>
    <dbReference type="NCBI Taxonomy" id="2603600"/>
    <lineage>
        <taxon>Bacteria</taxon>
        <taxon>Bacillati</taxon>
        <taxon>Actinomycetota</taxon>
        <taxon>Actinomycetes</taxon>
        <taxon>Streptosporangiales</taxon>
        <taxon>Streptosporangiaceae</taxon>
        <taxon>Nonomuraea</taxon>
    </lineage>
</organism>
<feature type="region of interest" description="Disordered" evidence="1">
    <location>
        <begin position="1"/>
        <end position="20"/>
    </location>
</feature>
<evidence type="ECO:0000313" key="2">
    <source>
        <dbReference type="EMBL" id="MFI6495951.1"/>
    </source>
</evidence>
<proteinExistence type="predicted"/>